<evidence type="ECO:0000256" key="3">
    <source>
        <dbReference type="ARBA" id="ARBA00023002"/>
    </source>
</evidence>
<dbReference type="EMBL" id="AP018933">
    <property type="protein sequence ID" value="BBG29632.1"/>
    <property type="molecule type" value="Genomic_DNA"/>
</dbReference>
<reference evidence="4 5" key="1">
    <citation type="submission" date="2018-09" db="EMBL/GenBank/DDBJ databases">
        <title>Zymobacter palmae IAM14233 (=T109) whole genome analysis.</title>
        <authorList>
            <person name="Yanase H."/>
        </authorList>
    </citation>
    <scope>NUCLEOTIDE SEQUENCE [LARGE SCALE GENOMIC DNA]</scope>
    <source>
        <strain evidence="4 5">IAM14233</strain>
    </source>
</reference>
<dbReference type="RefSeq" id="WP_027706280.1">
    <property type="nucleotide sequence ID" value="NZ_AP018933.1"/>
</dbReference>
<evidence type="ECO:0000313" key="4">
    <source>
        <dbReference type="EMBL" id="BBG29632.1"/>
    </source>
</evidence>
<dbReference type="NCBIfam" id="NF005968">
    <property type="entry name" value="PRK08057.1-2"/>
    <property type="match status" value="1"/>
</dbReference>
<proteinExistence type="predicted"/>
<dbReference type="AlphaFoldDB" id="A0A348HDD0"/>
<keyword evidence="3" id="KW-0560">Oxidoreductase</keyword>
<dbReference type="UniPathway" id="UPA00148"/>
<dbReference type="KEGG" id="zpl:ZBT109_0856"/>
<protein>
    <submittedName>
        <fullName evidence="4">Precorrin-6x reductase</fullName>
    </submittedName>
</protein>
<dbReference type="Proteomes" id="UP000267342">
    <property type="component" value="Chromosome"/>
</dbReference>
<keyword evidence="2" id="KW-0169">Cobalamin biosynthesis</keyword>
<dbReference type="OrthoDB" id="5183775at2"/>
<name>A0A348HDD0_9GAMM</name>
<dbReference type="PANTHER" id="PTHR36925">
    <property type="entry name" value="COBALT-PRECORRIN-6A REDUCTASE"/>
    <property type="match status" value="1"/>
</dbReference>
<keyword evidence="5" id="KW-1185">Reference proteome</keyword>
<dbReference type="NCBIfam" id="TIGR00715">
    <property type="entry name" value="precor6x_red"/>
    <property type="match status" value="1"/>
</dbReference>
<dbReference type="InterPro" id="IPR003723">
    <property type="entry name" value="Precorrin-6x_reduct"/>
</dbReference>
<gene>
    <name evidence="4" type="ORF">ZBT109_0856</name>
</gene>
<evidence type="ECO:0000256" key="2">
    <source>
        <dbReference type="ARBA" id="ARBA00022573"/>
    </source>
</evidence>
<sequence>MSHSHRPAGHILILGGTTEAKLLAQQLTVHVPGCRLTMSLAGRTRSPLRQPIPTRTGGFGGVEGLARWLIEHQVSLLIIATHPFAAQMPVNAVAAARQAGIPSLRLLRPAWLPEPGADWHRCDSLSQAVQRLGEAPQRVFLPIGRQSAASFAAAPQHTYLVRSIEPLDDDMALPHIHSLLARGPFSLHEEETLMTRWCITRMVCKNSGGHSMAAKLQAAHTLDIPVIMVERPRLPINVSTFESVTSLIRALPHFLAR</sequence>
<dbReference type="STRING" id="1123510.GCA_000620025_01618"/>
<accession>A0A348HDD0</accession>
<organism evidence="4 5">
    <name type="scientific">Zymobacter palmae</name>
    <dbReference type="NCBI Taxonomy" id="33074"/>
    <lineage>
        <taxon>Bacteria</taxon>
        <taxon>Pseudomonadati</taxon>
        <taxon>Pseudomonadota</taxon>
        <taxon>Gammaproteobacteria</taxon>
        <taxon>Oceanospirillales</taxon>
        <taxon>Halomonadaceae</taxon>
        <taxon>Zymobacter group</taxon>
        <taxon>Zymobacter</taxon>
    </lineage>
</organism>
<evidence type="ECO:0000313" key="5">
    <source>
        <dbReference type="Proteomes" id="UP000267342"/>
    </source>
</evidence>
<dbReference type="GO" id="GO:0009236">
    <property type="term" value="P:cobalamin biosynthetic process"/>
    <property type="evidence" value="ECO:0007669"/>
    <property type="project" value="UniProtKB-UniPathway"/>
</dbReference>
<dbReference type="PANTHER" id="PTHR36925:SF1">
    <property type="entry name" value="COBALT-PRECORRIN-6A REDUCTASE"/>
    <property type="match status" value="1"/>
</dbReference>
<comment type="pathway">
    <text evidence="1">Cofactor biosynthesis; adenosylcobalamin biosynthesis.</text>
</comment>
<dbReference type="Pfam" id="PF02571">
    <property type="entry name" value="CbiJ"/>
    <property type="match status" value="1"/>
</dbReference>
<dbReference type="PROSITE" id="PS51014">
    <property type="entry name" value="COBK_CBIJ"/>
    <property type="match status" value="1"/>
</dbReference>
<dbReference type="GO" id="GO:0016994">
    <property type="term" value="F:precorrin-6A reductase activity"/>
    <property type="evidence" value="ECO:0007669"/>
    <property type="project" value="InterPro"/>
</dbReference>
<evidence type="ECO:0000256" key="1">
    <source>
        <dbReference type="ARBA" id="ARBA00004953"/>
    </source>
</evidence>